<evidence type="ECO:0000256" key="3">
    <source>
        <dbReference type="ARBA" id="ARBA00022801"/>
    </source>
</evidence>
<accession>A0A225DV98</accession>
<dbReference type="EMBL" id="NIDE01000008">
    <property type="protein sequence ID" value="OWK40275.1"/>
    <property type="molecule type" value="Genomic_DNA"/>
</dbReference>
<keyword evidence="3" id="KW-0378">Hydrolase</keyword>
<dbReference type="SUPFAM" id="SSF69318">
    <property type="entry name" value="Integrin alpha N-terminal domain"/>
    <property type="match status" value="1"/>
</dbReference>
<gene>
    <name evidence="5" type="ORF">FRUB_05194</name>
</gene>
<dbReference type="Gene3D" id="2.130.10.10">
    <property type="entry name" value="YVTN repeat-like/Quinoprotein amine dehydrogenase"/>
    <property type="match status" value="3"/>
</dbReference>
<comment type="caution">
    <text evidence="5">The sequence shown here is derived from an EMBL/GenBank/DDBJ whole genome shotgun (WGS) entry which is preliminary data.</text>
</comment>
<dbReference type="Gene3D" id="2.60.40.10">
    <property type="entry name" value="Immunoglobulins"/>
    <property type="match status" value="1"/>
</dbReference>
<dbReference type="InterPro" id="IPR013517">
    <property type="entry name" value="FG-GAP"/>
</dbReference>
<reference evidence="6" key="1">
    <citation type="submission" date="2017-06" db="EMBL/GenBank/DDBJ databases">
        <title>Genome analysis of Fimbriiglobus ruber SP5, the first member of the order Planctomycetales with confirmed chitinolytic capability.</title>
        <authorList>
            <person name="Ravin N.V."/>
            <person name="Rakitin A.L."/>
            <person name="Ivanova A.A."/>
            <person name="Beletsky A.V."/>
            <person name="Kulichevskaya I.S."/>
            <person name="Mardanov A.V."/>
            <person name="Dedysh S.N."/>
        </authorList>
    </citation>
    <scope>NUCLEOTIDE SEQUENCE [LARGE SCALE GENOMIC DNA]</scope>
    <source>
        <strain evidence="6">SP5</strain>
    </source>
</reference>
<dbReference type="Gene3D" id="2.60.120.260">
    <property type="entry name" value="Galactose-binding domain-like"/>
    <property type="match status" value="1"/>
</dbReference>
<dbReference type="InterPro" id="IPR013783">
    <property type="entry name" value="Ig-like_fold"/>
</dbReference>
<evidence type="ECO:0000256" key="2">
    <source>
        <dbReference type="ARBA" id="ARBA00022729"/>
    </source>
</evidence>
<dbReference type="InterPro" id="IPR008979">
    <property type="entry name" value="Galactose-bd-like_sf"/>
</dbReference>
<dbReference type="Pfam" id="PF13517">
    <property type="entry name" value="FG-GAP_3"/>
    <property type="match status" value="1"/>
</dbReference>
<proteinExistence type="predicted"/>
<dbReference type="GO" id="GO:0006508">
    <property type="term" value="P:proteolysis"/>
    <property type="evidence" value="ECO:0007669"/>
    <property type="project" value="UniProtKB-KW"/>
</dbReference>
<keyword evidence="2" id="KW-0732">Signal</keyword>
<sequence>MPTPTSGLPFVAPYVTTTQPLIIPGPSVVDGLTTLTNGTATDPTLALSTGAKSLDVTFDRVMNTNPAVGPVFNASDIIRITGPSGSGIDGTGVLYDRTAGNGSGAAATASIDPVTGAVTGITVDTAGSNYSQVTVTITPAAGDTTGTGATATATVAFDGTISAITVTDPGSGYSQPPIVTITPVPVTVTALPAGSGATFAAALSGTGVSGVSVDTPGSGYNNVVVSISRAPGDTTGTGAVATATVVGGQVTAITVTNPGTGYTLPPIVTVVPLTTFQIGFPTQVLSGSYSIQIDPLFAEATTLPNPVGSGTRSVLVDSNQNAGLDSLTTNANVTEGVATQSSYSANFSAGSAVSAVLPAASGGLPGVVEFPLQVPDNYLIAAQTGNPIAVLLTIQNPTVADSNHVGDLIADLVAPNGTTVRLFAGAGNPNQPGGNLWFSNTDFEDDGTTPIVSNSAVQPFDKGSYIPEFPLAVLNGIPSSGTWYLRITNNGAETPSLTNWTLTLPHATTGSGLGEPNADAFSVGFRVFNQDPTDPLSQQTWTPVGPAPDYTTNGATAQTNAIAVDPSDPSGNTVYIGAASGGIWKTTDFLTKDPAGPTWIPLTDNGPAFGMNIASIAVIGRNDDPNQTMIFALTGNPNTDATYPPESRNGVGVLRSMDGGRTWVVLDSIDNADPADPTGEAVSTLSAPTRNHEFSAAIGNKIIVDPTLTASGNAIVYMAISQAYTAGAAGVWRSTDSGLTWQQIRAGAATDVALAAGSAGTGGQLTTLFAGFEGDGVYIDANAPSSNFMSQMAGNSSQFVNGSFINNDTPTPVAVGLGGGQVSPNGGFGRIVLAVPTLTNSTFENLNYERWVYALVVAADGSLQGLYLTKDAGANWTKVDLPAYSPQAGSSYGTNNYTQGQVNPFGANTGNYDVSMVIDPTNPNVVYIGGSDINSATGTGLIRVDTTGLFDTQAMVAYDNSLAGGGTQFATTGGITLSSAGSVTNPNSLNFGAALGAGQPYGVNGVYSANSGLLNVYHNPVATAAATATATALVSGGGVTGFTITNPGSGYITVPNVRLTGGGGVGATATATVFGGVVTAITVTNAGTGYVTAPTVTIDAPVLVSSELDFSNVATFTNTGTGATWSPVTGVEVSTFVHGLVAIVDPITGLTRLIVGDDTGVGTGVVNASGATVTSVGTGPQAISLPGTVRNGNLQTVQFYQGATQPSQLAADINDALFYAGAREQGFAYSNGNILQTGEGGSTGTLTYTGNTGYSYGVGVSQTGTGNDYVFSYPSANPIVPNQYTEFLDAGPAGNESGAFGQGLVQPTDNVFTSTGNWLFNSATRFAVNPIDSDTVAVGSETAPTLFLTTNLGKFWTIVGGGANQTTAFDSASTALAFGAPDPSNPNQLNNFIYNGTQNGSIYVTFVGGGGTLPNGQQAWTNISSGLSGGAIQQIVADPVRGSHDAYAITSNGVFYMPDSSAANPTWLNITNGLLKATKSDFGDPNTTAATGLFGTGLFAPGAALQYLTTIAADWRYAIPSTTTPGTTFPILYVGGMGGVFRSVDQGKTWTPYPEASTYTYTDPTTGKTSTYNIAAGGNMTDALVTQIQLSLGNIDPNTGQPVQQTGGLNLLTAYTFGRGTWAIRLGTPQTDPVIAAIAPDQAVAQSGPRVLGVTLSDTQANTLDVQFSSPVLASTFTTGNIQLWDSAGNPLTIVSVTPVVDTTGPANQTAIPVTPTDYHDLFQIVFAPTAPQTSVAAGPLQVVIGQDVTNASLAAATAAVAGGSVTGITVTSGGSGYKVAPNVTLVGGGGTGATAVATFVDGDVTEITVTNAGIGYTSAPTVVIDYPGTFISDYAGFPMDQNSNGVNGEAAPDVNNGATAANGDLGYSVDSYHGYVNVPAAPTTSTTGNLFIDMTDVSAAGQPVKVTITAENPATGLPLTNFTGTVHFTTSDPYLTTPGSAPDPLLAAAGLPADYTFTAADKGVHVFTVTFEKGSAPPVSSQTWLDAHDDSGLLSDAKSYITVTPGSASQFIVTEPTTIATATASLAAGGVASVAVTGGGGGYAFAPAVTLTGGGGTGAIATATVANGVVTGITVTNAGTGYTAAPTVTIAPPSTAIATATATLSGGGVSSIAVNTGGAGYLVDPDVTLVGGGGTGATATATVVNGVVTAVTVTNAGTGYTAPPTVVIAHQVNAGTKATFTVTAVDHFDNVATGYTGAPTFTSSDPRAVFSPVTYTFTSGTGPGFDNGTHTFVNGVTFATTGRLAAATATLTGSGVGAIIVPSGSGGSGYSAVPNVTLTGGGGTGATAVATVVNGVVTGITVTHAGTGYTSAPTVTIDYPTQTITATDAATITPVIPEPPPAQSIPAGPLAGTSGGVVVVPGAAVSVTVTGYPTPTPAGTKGTVTVTAFDQFGNIAIGFAGTVSFSSTDTNAQTLLPATYTFTSGAGAGFDDGTHTFNVTLTTAGTQSITATDATDKLSGAQKGIVITPGATAAMAVTGFPTSDVAGVAHTFTVSATDAYGNLTTGYTGSVTFTSTDNRAVFGSNSYTFTATDKGTHTFTNGATLKTAGAQSISATDAKNNLTGTETGITVTAAAAATVTVSGYPGSTVAGTPNTFTVALTDAFGNVATGFAGTVTFSSTDAQAAFAPGSYTFTAADKGTHTFTNGGTLKTAGTQSITATDAADNLSGSETGIQVTHAAPTALVVIGFPAQATAGTGYTFQVAVADAYNNLVPTPFTGSVALSTSDAKGTLTPVDYTFTPADDGSHTFSGVLKTAGAQSITATSSTLTPGTETGITVQAAAAAAATVTGYPTTDAAGTPNPFTVTLYDAYGNVATGTQDTITLSSTDPKAGFTTTSYTFTPADAGVHTFSGTLKTAGTQSITATDAAAQFSASETGILVTPGAPAVLAVTGYPNPVAAGTANTLTVAVDDAYGNVVTGYNGVVHLTSTDPKATFAPANYAFTAADAGVHTFTNGATLKTAGTQSITATDAANPAVTGTDVGIVVTPAAAASFKLTGFPSPQVAGTSGSVAATAYDAYGNVATGYTGTVALTSTDPQAQFSPASYTFSPSDDGAHRFNVVLDTAGTQSITATDAANPGITGADAGIVVTPAPATSFQVVGLPATVGAGAAQAVTVVARDAFGNVATGYTGTVTLTSSDPQASFVPATVAFTAADAGTHTFGVTLGTAGTQSITATDAADNLTGTDSVIVVAAATGVRMTLTGLPAQVAAGTPTAFTVTVFDTYGNVATGYTGTVTLTSTDSQAGLSPTPYTFTAADDGSHTFTATLDTAGTQTVTATDAADDLTANQHGIVVTAAAATHFVITGFPNPTTAKIANAFTVTARDQFGNAATGYTGTLAFSSSDPRAILPTTGTLTNGVGTFSATMETIGTSSVTATDQANSGITGSVSNITVLKSAVGTVTPADQPTQYAVTPDAGDESAPWIHVYNGDGSLAANITPTAFTSAEGVRASIAITPSGNDVVAVPGPGTSATAVVYNVATQQQIATYTPFEQSFTGGMFVASGDLNGDGYDDYFFSADQGGGTRVVGIDGKTGAVIANFFGIQDPSFRGGTRVTIADVNGDGTPDIIVAAGYGGGPRVTIWDGKSVLAGNPVQIANFFAFEPTLRNGAYVAAGDLNGDGYADLAFGGGPDGAPRVRVFDGYQLINAGPFTTLDSIPSAQIANFFAGDPNSRGGVPLTIKTAAGSNYGDVITGAGIGDGSQVNVYSGQAMLSGNTNPTLTFDDQLGFINGVFVG</sequence>
<dbReference type="SUPFAM" id="SSF110296">
    <property type="entry name" value="Oligoxyloglucan reducing end-specific cellobiohydrolase"/>
    <property type="match status" value="1"/>
</dbReference>
<evidence type="ECO:0000313" key="6">
    <source>
        <dbReference type="Proteomes" id="UP000214646"/>
    </source>
</evidence>
<dbReference type="Proteomes" id="UP000214646">
    <property type="component" value="Unassembled WGS sequence"/>
</dbReference>
<dbReference type="PROSITE" id="PS51829">
    <property type="entry name" value="P_HOMO_B"/>
    <property type="match status" value="1"/>
</dbReference>
<evidence type="ECO:0000256" key="1">
    <source>
        <dbReference type="ARBA" id="ARBA00022670"/>
    </source>
</evidence>
<dbReference type="GO" id="GO:0004252">
    <property type="term" value="F:serine-type endopeptidase activity"/>
    <property type="evidence" value="ECO:0007669"/>
    <property type="project" value="InterPro"/>
</dbReference>
<dbReference type="SUPFAM" id="SSF49785">
    <property type="entry name" value="Galactose-binding domain-like"/>
    <property type="match status" value="1"/>
</dbReference>
<evidence type="ECO:0000259" key="4">
    <source>
        <dbReference type="PROSITE" id="PS51829"/>
    </source>
</evidence>
<organism evidence="5 6">
    <name type="scientific">Fimbriiglobus ruber</name>
    <dbReference type="NCBI Taxonomy" id="1908690"/>
    <lineage>
        <taxon>Bacteria</taxon>
        <taxon>Pseudomonadati</taxon>
        <taxon>Planctomycetota</taxon>
        <taxon>Planctomycetia</taxon>
        <taxon>Gemmatales</taxon>
        <taxon>Gemmataceae</taxon>
        <taxon>Fimbriiglobus</taxon>
    </lineage>
</organism>
<keyword evidence="6" id="KW-1185">Reference proteome</keyword>
<dbReference type="InterPro" id="IPR015943">
    <property type="entry name" value="WD40/YVTN_repeat-like_dom_sf"/>
</dbReference>
<name>A0A225DV98_9BACT</name>
<dbReference type="InterPro" id="IPR002884">
    <property type="entry name" value="P_dom"/>
</dbReference>
<feature type="domain" description="P/Homo B" evidence="4">
    <location>
        <begin position="336"/>
        <end position="511"/>
    </location>
</feature>
<dbReference type="InterPro" id="IPR028994">
    <property type="entry name" value="Integrin_alpha_N"/>
</dbReference>
<evidence type="ECO:0000313" key="5">
    <source>
        <dbReference type="EMBL" id="OWK40275.1"/>
    </source>
</evidence>
<protein>
    <submittedName>
        <fullName evidence="5">RTX toxin</fullName>
    </submittedName>
</protein>
<keyword evidence="1" id="KW-0645">Protease</keyword>